<comment type="caution">
    <text evidence="1">The sequence shown here is derived from an EMBL/GenBank/DDBJ whole genome shotgun (WGS) entry which is preliminary data.</text>
</comment>
<sequence length="247" mass="27618">MLSAGSAWLCYVIRFMLSAEIISQSTQLQLILNNIWIKVLIFVLQSNQDIISGEFTLLEDTPCLLPRYGENSRPNTLLNKLYRLALPLGLLGVAMTAQADELEITLPNLNVAEYHAPYVAAWLADERGKRVVDIAVWYDTDMANNEGEKWLKDLRMWWRRSGRSASMPIDGVSGATRRPGTSTIALDGRFDDVAAGDYFIWVEAARELGGRETLKVPVSLPVKQTVNTRAEGQHELSSITLHMEPAQ</sequence>
<evidence type="ECO:0008006" key="3">
    <source>
        <dbReference type="Google" id="ProtNLM"/>
    </source>
</evidence>
<accession>A0A2S9VG00</accession>
<dbReference type="InterPro" id="IPR014469">
    <property type="entry name" value="DUF2271"/>
</dbReference>
<name>A0A2S9VG00_9ALTE</name>
<evidence type="ECO:0000313" key="1">
    <source>
        <dbReference type="EMBL" id="PRO75383.1"/>
    </source>
</evidence>
<gene>
    <name evidence="1" type="ORF">C6Y40_01485</name>
</gene>
<dbReference type="Pfam" id="PF10029">
    <property type="entry name" value="DUF2271"/>
    <property type="match status" value="1"/>
</dbReference>
<dbReference type="OrthoDB" id="195316at2"/>
<dbReference type="AlphaFoldDB" id="A0A2S9VG00"/>
<keyword evidence="2" id="KW-1185">Reference proteome</keyword>
<proteinExistence type="predicted"/>
<protein>
    <recommendedName>
        <fullName evidence="3">DUF2271 domain-containing protein</fullName>
    </recommendedName>
</protein>
<organism evidence="1 2">
    <name type="scientific">Alteromonas alba</name>
    <dbReference type="NCBI Taxonomy" id="2079529"/>
    <lineage>
        <taxon>Bacteria</taxon>
        <taxon>Pseudomonadati</taxon>
        <taxon>Pseudomonadota</taxon>
        <taxon>Gammaproteobacteria</taxon>
        <taxon>Alteromonadales</taxon>
        <taxon>Alteromonadaceae</taxon>
        <taxon>Alteromonas/Salinimonas group</taxon>
        <taxon>Alteromonas</taxon>
    </lineage>
</organism>
<dbReference type="EMBL" id="PVNP01000012">
    <property type="protein sequence ID" value="PRO75383.1"/>
    <property type="molecule type" value="Genomic_DNA"/>
</dbReference>
<dbReference type="Proteomes" id="UP000238949">
    <property type="component" value="Unassembled WGS sequence"/>
</dbReference>
<evidence type="ECO:0000313" key="2">
    <source>
        <dbReference type="Proteomes" id="UP000238949"/>
    </source>
</evidence>
<reference evidence="2" key="1">
    <citation type="journal article" date="2020" name="Int. J. Syst. Evol. Microbiol.">
        <title>Alteromonas alba sp. nov., a marine bacterium isolated from the seawater of the West Pacific Ocean.</title>
        <authorList>
            <person name="Sun C."/>
            <person name="Wu Y.-H."/>
            <person name="Xamxidin M."/>
            <person name="Cheng H."/>
            <person name="Xu X.-W."/>
        </authorList>
    </citation>
    <scope>NUCLEOTIDE SEQUENCE [LARGE SCALE GENOMIC DNA]</scope>
    <source>
        <strain evidence="2">190</strain>
    </source>
</reference>